<proteinExistence type="predicted"/>
<dbReference type="AlphaFoldDB" id="A0A315XKT0"/>
<dbReference type="NCBIfam" id="NF011470">
    <property type="entry name" value="PRK14887.1"/>
    <property type="match status" value="1"/>
</dbReference>
<dbReference type="Proteomes" id="UP000251717">
    <property type="component" value="Unassembled WGS sequence"/>
</dbReference>
<gene>
    <name evidence="1" type="ORF">MBBTH_14290</name>
</gene>
<reference evidence="1 2" key="1">
    <citation type="submission" date="2017-03" db="EMBL/GenBank/DDBJ databases">
        <title>Genome sequence of Methanobrevibacter thaueri.</title>
        <authorList>
            <person name="Poehlein A."/>
            <person name="Seedorf H."/>
            <person name="Daniel R."/>
        </authorList>
    </citation>
    <scope>NUCLEOTIDE SEQUENCE [LARGE SCALE GENOMIC DNA]</scope>
    <source>
        <strain evidence="1 2">DSM 11995</strain>
    </source>
</reference>
<protein>
    <submittedName>
        <fullName evidence="1">Uncharacterized protein</fullName>
    </submittedName>
</protein>
<dbReference type="EMBL" id="MZGS01000024">
    <property type="protein sequence ID" value="PWB86446.1"/>
    <property type="molecule type" value="Genomic_DNA"/>
</dbReference>
<name>A0A315XKT0_9EURY</name>
<evidence type="ECO:0000313" key="2">
    <source>
        <dbReference type="Proteomes" id="UP000251717"/>
    </source>
</evidence>
<accession>A0A315XKT0</accession>
<sequence>MIKSLIKVTIFLRFYHKIILDDNNIIYFMKISGEIVFTYNDEENARLVFDSLEVDNENYLESNLNGKSINYNVTNDKLGSFLATVDDLISSEIVVEKILNKTKS</sequence>
<keyword evidence="2" id="KW-1185">Reference proteome</keyword>
<organism evidence="1 2">
    <name type="scientific">Methanobrevibacter thaueri</name>
    <dbReference type="NCBI Taxonomy" id="190975"/>
    <lineage>
        <taxon>Archaea</taxon>
        <taxon>Methanobacteriati</taxon>
        <taxon>Methanobacteriota</taxon>
        <taxon>Methanomada group</taxon>
        <taxon>Methanobacteria</taxon>
        <taxon>Methanobacteriales</taxon>
        <taxon>Methanobacteriaceae</taxon>
        <taxon>Methanobrevibacter</taxon>
    </lineage>
</organism>
<comment type="caution">
    <text evidence="1">The sequence shown here is derived from an EMBL/GenBank/DDBJ whole genome shotgun (WGS) entry which is preliminary data.</text>
</comment>
<evidence type="ECO:0000313" key="1">
    <source>
        <dbReference type="EMBL" id="PWB86446.1"/>
    </source>
</evidence>